<evidence type="ECO:0000313" key="1">
    <source>
        <dbReference type="EMBL" id="EFO96064.1"/>
    </source>
</evidence>
<evidence type="ECO:0000313" key="2">
    <source>
        <dbReference type="Proteomes" id="UP000008281"/>
    </source>
</evidence>
<dbReference type="AlphaFoldDB" id="E3NFF7"/>
<dbReference type="HOGENOM" id="CLU_000680_13_4_1"/>
<name>E3NFF7_CAERE</name>
<dbReference type="PRINTS" id="PR01345">
    <property type="entry name" value="CERVTRCPTASE"/>
</dbReference>
<accession>E3NFF7</accession>
<dbReference type="InParanoid" id="E3NFF7"/>
<keyword evidence="2" id="KW-1185">Reference proteome</keyword>
<proteinExistence type="predicted"/>
<dbReference type="Proteomes" id="UP000008281">
    <property type="component" value="Unassembled WGS sequence"/>
</dbReference>
<organism evidence="2">
    <name type="scientific">Caenorhabditis remanei</name>
    <name type="common">Caenorhabditis vulgaris</name>
    <dbReference type="NCBI Taxonomy" id="31234"/>
    <lineage>
        <taxon>Eukaryota</taxon>
        <taxon>Metazoa</taxon>
        <taxon>Ecdysozoa</taxon>
        <taxon>Nematoda</taxon>
        <taxon>Chromadorea</taxon>
        <taxon>Rhabditida</taxon>
        <taxon>Rhabditina</taxon>
        <taxon>Rhabditomorpha</taxon>
        <taxon>Rhabditoidea</taxon>
        <taxon>Rhabditidae</taxon>
        <taxon>Peloderinae</taxon>
        <taxon>Caenorhabditis</taxon>
    </lineage>
</organism>
<protein>
    <submittedName>
        <fullName evidence="1">Uncharacterized protein</fullName>
    </submittedName>
</protein>
<dbReference type="EMBL" id="DS268636">
    <property type="protein sequence ID" value="EFO96064.1"/>
    <property type="molecule type" value="Genomic_DNA"/>
</dbReference>
<dbReference type="eggNOG" id="KOG1075">
    <property type="taxonomic scope" value="Eukaryota"/>
</dbReference>
<gene>
    <name evidence="1" type="ORF">CRE_20026</name>
</gene>
<reference evidence="1" key="1">
    <citation type="submission" date="2007-07" db="EMBL/GenBank/DDBJ databases">
        <title>PCAP assembly of the Caenorhabditis remanei genome.</title>
        <authorList>
            <consortium name="The Caenorhabditis remanei Sequencing Consortium"/>
            <person name="Wilson R.K."/>
        </authorList>
    </citation>
    <scope>NUCLEOTIDE SEQUENCE [LARGE SCALE GENOMIC DNA]</scope>
    <source>
        <strain evidence="1">PB4641</strain>
    </source>
</reference>
<sequence length="172" mass="19836">MPPRSVSYVISCAACDELCRQSKIRKSQTYSGVAKIVFCNLLFFSPIMKNVSKNLKKKTDNISLQRCNISFSSYSQRLELLSMHSIRHRRLKAQLLLLYKFIAGASHFPFLNTYVRLSNSPRRPMAFIYLSPLSDNFFSFTVPFWNAITNNVNIFLSPSQFIILLDSSITRF</sequence>